<keyword evidence="14" id="KW-1185">Reference proteome</keyword>
<sequence>MDPLEIARWQFGITTVYHFWMVPLTLGLGPLVAIMQTLWVRTGDERWLRMTKFWGKLYLINFIMGVATGIVQEFQFGMAWSEYSRFVGDVFGAPLAMEGLLAFFFESTFLGLWIFGWDRLPKKLHLATLWIAVAGSVVSAYFIIVANSWMQHPVGVDLVDGRPVMTDIWAVLTNNTAIAAFTHTIFGALGVGAGFALGIAWYQLWRRRRDGLDSVDTDGRVIVGASATEPARDRADHAVWLRSLRIAAAVAVVAFGGVALTGDLQAKLMFDQQPMKMAAAEAACKTGTSFSVFAVGNLGSRDCSDVVSVIEVPGLLSFLAHGDVDTEIEGVSDLLPEYQEKYGETLPDDPMYGERAGQPVQYVPLMEVTYWGFRLMIGFGALAAFAAAVALWLTRKGTVPESKWIMRLAVLGILAPFAANTAGWVFTEMGRQPFVVVPNPNPSGTDGVFMFTAAAVSPGVTAGELLFSLISLALVYGALAVVEVTLLVRFVRAGVRAAMPDAGIRPRRDEPTDPDAERRDDVLAFAY</sequence>
<feature type="transmembrane region" description="Helical" evidence="12">
    <location>
        <begin position="20"/>
        <end position="41"/>
    </location>
</feature>
<keyword evidence="11 12" id="KW-0472">Membrane</keyword>
<dbReference type="GO" id="GO:0016682">
    <property type="term" value="F:oxidoreductase activity, acting on diphenols and related substances as donors, oxygen as acceptor"/>
    <property type="evidence" value="ECO:0007669"/>
    <property type="project" value="TreeGrafter"/>
</dbReference>
<feature type="transmembrane region" description="Helical" evidence="12">
    <location>
        <begin position="465"/>
        <end position="488"/>
    </location>
</feature>
<dbReference type="OrthoDB" id="9807042at2"/>
<feature type="transmembrane region" description="Helical" evidence="12">
    <location>
        <begin position="405"/>
        <end position="426"/>
    </location>
</feature>
<proteinExistence type="inferred from homology"/>
<evidence type="ECO:0000256" key="7">
    <source>
        <dbReference type="ARBA" id="ARBA00022723"/>
    </source>
</evidence>
<dbReference type="GO" id="GO:0009055">
    <property type="term" value="F:electron transfer activity"/>
    <property type="evidence" value="ECO:0007669"/>
    <property type="project" value="UniProtKB-UniRule"/>
</dbReference>
<evidence type="ECO:0000256" key="2">
    <source>
        <dbReference type="ARBA" id="ARBA00009819"/>
    </source>
</evidence>
<feature type="transmembrane region" description="Helical" evidence="12">
    <location>
        <begin position="239"/>
        <end position="260"/>
    </location>
</feature>
<evidence type="ECO:0000256" key="12">
    <source>
        <dbReference type="PIRNR" id="PIRNR006446"/>
    </source>
</evidence>
<dbReference type="GO" id="GO:0070069">
    <property type="term" value="C:cytochrome complex"/>
    <property type="evidence" value="ECO:0007669"/>
    <property type="project" value="UniProtKB-UniRule"/>
</dbReference>
<evidence type="ECO:0000256" key="4">
    <source>
        <dbReference type="ARBA" id="ARBA00022475"/>
    </source>
</evidence>
<feature type="transmembrane region" description="Helical" evidence="12">
    <location>
        <begin position="53"/>
        <end position="71"/>
    </location>
</feature>
<feature type="transmembrane region" description="Helical" evidence="12">
    <location>
        <begin position="177"/>
        <end position="202"/>
    </location>
</feature>
<dbReference type="PIRSF" id="PIRSF006446">
    <property type="entry name" value="Cyt_quinol_oxidase_1"/>
    <property type="match status" value="1"/>
</dbReference>
<reference evidence="13 14" key="1">
    <citation type="submission" date="2017-11" db="EMBL/GenBank/DDBJ databases">
        <title>Genomic Encyclopedia of Archaeal and Bacterial Type Strains, Phase II (KMG-II): From Individual Species to Whole Genera.</title>
        <authorList>
            <person name="Goeker M."/>
        </authorList>
    </citation>
    <scope>NUCLEOTIDE SEQUENCE [LARGE SCALE GENOMIC DNA]</scope>
    <source>
        <strain evidence="13 14">DSM 27393</strain>
    </source>
</reference>
<dbReference type="GO" id="GO:0046872">
    <property type="term" value="F:metal ion binding"/>
    <property type="evidence" value="ECO:0007669"/>
    <property type="project" value="UniProtKB-UniRule"/>
</dbReference>
<dbReference type="Proteomes" id="UP000228758">
    <property type="component" value="Unassembled WGS sequence"/>
</dbReference>
<dbReference type="GO" id="GO:0019646">
    <property type="term" value="P:aerobic electron transport chain"/>
    <property type="evidence" value="ECO:0007669"/>
    <property type="project" value="InterPro"/>
</dbReference>
<dbReference type="RefSeq" id="WP_100365031.1">
    <property type="nucleotide sequence ID" value="NZ_PGFF01000001.1"/>
</dbReference>
<dbReference type="PANTHER" id="PTHR30365">
    <property type="entry name" value="CYTOCHROME D UBIQUINOL OXIDASE"/>
    <property type="match status" value="1"/>
</dbReference>
<accession>A0A2M9CLX4</accession>
<evidence type="ECO:0000256" key="5">
    <source>
        <dbReference type="ARBA" id="ARBA00022617"/>
    </source>
</evidence>
<dbReference type="GO" id="GO:0005886">
    <property type="term" value="C:plasma membrane"/>
    <property type="evidence" value="ECO:0007669"/>
    <property type="project" value="UniProtKB-SubCell"/>
</dbReference>
<dbReference type="PANTHER" id="PTHR30365:SF15">
    <property type="entry name" value="CYTOCHROME BD UBIQUINOL OXIDASE SUBUNIT 1"/>
    <property type="match status" value="1"/>
</dbReference>
<feature type="transmembrane region" description="Helical" evidence="12">
    <location>
        <begin position="91"/>
        <end position="115"/>
    </location>
</feature>
<feature type="transmembrane region" description="Helical" evidence="12">
    <location>
        <begin position="127"/>
        <end position="150"/>
    </location>
</feature>
<evidence type="ECO:0000256" key="1">
    <source>
        <dbReference type="ARBA" id="ARBA00004651"/>
    </source>
</evidence>
<protein>
    <submittedName>
        <fullName evidence="13">Cytochrome d ubiquinol oxidase subunit I</fullName>
    </submittedName>
</protein>
<evidence type="ECO:0000313" key="14">
    <source>
        <dbReference type="Proteomes" id="UP000228758"/>
    </source>
</evidence>
<keyword evidence="7 12" id="KW-0479">Metal-binding</keyword>
<evidence type="ECO:0000256" key="6">
    <source>
        <dbReference type="ARBA" id="ARBA00022692"/>
    </source>
</evidence>
<keyword evidence="5 12" id="KW-0349">Heme</keyword>
<evidence type="ECO:0000256" key="11">
    <source>
        <dbReference type="ARBA" id="ARBA00023136"/>
    </source>
</evidence>
<comment type="similarity">
    <text evidence="2 12">Belongs to the cytochrome ubiquinol oxidase subunit 1 family.</text>
</comment>
<dbReference type="GO" id="GO:0020037">
    <property type="term" value="F:heme binding"/>
    <property type="evidence" value="ECO:0007669"/>
    <property type="project" value="TreeGrafter"/>
</dbReference>
<evidence type="ECO:0000313" key="13">
    <source>
        <dbReference type="EMBL" id="PJJ72889.1"/>
    </source>
</evidence>
<dbReference type="EMBL" id="PGFF01000001">
    <property type="protein sequence ID" value="PJJ72889.1"/>
    <property type="molecule type" value="Genomic_DNA"/>
</dbReference>
<keyword evidence="3 12" id="KW-0813">Transport</keyword>
<comment type="caution">
    <text evidence="13">The sequence shown here is derived from an EMBL/GenBank/DDBJ whole genome shotgun (WGS) entry which is preliminary data.</text>
</comment>
<feature type="transmembrane region" description="Helical" evidence="12">
    <location>
        <begin position="371"/>
        <end position="393"/>
    </location>
</feature>
<keyword evidence="9 12" id="KW-1133">Transmembrane helix</keyword>
<organism evidence="13 14">
    <name type="scientific">Diaminobutyricimonas aerilata</name>
    <dbReference type="NCBI Taxonomy" id="1162967"/>
    <lineage>
        <taxon>Bacteria</taxon>
        <taxon>Bacillati</taxon>
        <taxon>Actinomycetota</taxon>
        <taxon>Actinomycetes</taxon>
        <taxon>Micrococcales</taxon>
        <taxon>Microbacteriaceae</taxon>
        <taxon>Diaminobutyricimonas</taxon>
    </lineage>
</organism>
<dbReference type="AlphaFoldDB" id="A0A2M9CLX4"/>
<keyword evidence="8 12" id="KW-0249">Electron transport</keyword>
<keyword evidence="4 12" id="KW-1003">Cell membrane</keyword>
<evidence type="ECO:0000256" key="8">
    <source>
        <dbReference type="ARBA" id="ARBA00022982"/>
    </source>
</evidence>
<comment type="subcellular location">
    <subcellularLocation>
        <location evidence="1">Cell membrane</location>
        <topology evidence="1">Multi-pass membrane protein</topology>
    </subcellularLocation>
</comment>
<keyword evidence="10 12" id="KW-0408">Iron</keyword>
<evidence type="ECO:0000256" key="10">
    <source>
        <dbReference type="ARBA" id="ARBA00023004"/>
    </source>
</evidence>
<dbReference type="Pfam" id="PF01654">
    <property type="entry name" value="Cyt_bd_oxida_I"/>
    <property type="match status" value="1"/>
</dbReference>
<evidence type="ECO:0000256" key="3">
    <source>
        <dbReference type="ARBA" id="ARBA00022448"/>
    </source>
</evidence>
<evidence type="ECO:0000256" key="9">
    <source>
        <dbReference type="ARBA" id="ARBA00022989"/>
    </source>
</evidence>
<dbReference type="InterPro" id="IPR002585">
    <property type="entry name" value="Cyt-d_ubiquinol_oxidase_su_1"/>
</dbReference>
<gene>
    <name evidence="13" type="ORF">CLV46_2466</name>
</gene>
<keyword evidence="6 12" id="KW-0812">Transmembrane</keyword>
<name>A0A2M9CLX4_9MICO</name>